<evidence type="ECO:0000256" key="2">
    <source>
        <dbReference type="ARBA" id="ARBA00022737"/>
    </source>
</evidence>
<name>A0A7M7JWA4_VARDE</name>
<dbReference type="InterPro" id="IPR036236">
    <property type="entry name" value="Znf_C2H2_sf"/>
</dbReference>
<sequence>MKPSKLLLIQVDSDGTTFYHCKFCDYRSKNHTNAKVHQRIHSNHRPHACDSCQYASNSASNLKKHLLQHTNVTFTCTHCSYATKSKQYLKKHMKSHTATRPSLSSPTNIVSSNDNCGAIKNNNNNNNHIVDVFWCALCHLYEVPERVEDHLCSSRHLSMLSKFPHRCGQCEAGFFESTSLNIHRQVAHPSESISVGSATSGSLCLTRSLHCPRCSFSTISSILLEAHESVIHGTSPSFACDWCGQKFLLEASQREHVLQRLLLQTVERRARLACSFCLKVFQHKDVVRKHEAEEHSEISSADRIRCCVCRRIFRTKKSHREHFCRKRNHEEPPLHCTAPTVSSTGR</sequence>
<feature type="domain" description="C2H2-type" evidence="6">
    <location>
        <begin position="74"/>
        <end position="101"/>
    </location>
</feature>
<dbReference type="OMA" id="ADRIRCC"/>
<dbReference type="InParanoid" id="A0A7M7JWA4"/>
<reference evidence="7" key="1">
    <citation type="submission" date="2021-01" db="UniProtKB">
        <authorList>
            <consortium name="EnsemblMetazoa"/>
        </authorList>
    </citation>
    <scope>IDENTIFICATION</scope>
</reference>
<evidence type="ECO:0000259" key="6">
    <source>
        <dbReference type="PROSITE" id="PS50157"/>
    </source>
</evidence>
<dbReference type="RefSeq" id="XP_022657796.1">
    <property type="nucleotide sequence ID" value="XM_022802061.1"/>
</dbReference>
<dbReference type="SUPFAM" id="SSF57667">
    <property type="entry name" value="beta-beta-alpha zinc fingers"/>
    <property type="match status" value="3"/>
</dbReference>
<evidence type="ECO:0000256" key="4">
    <source>
        <dbReference type="ARBA" id="ARBA00022833"/>
    </source>
</evidence>
<keyword evidence="8" id="KW-1185">Reference proteome</keyword>
<protein>
    <recommendedName>
        <fullName evidence="6">C2H2-type domain-containing protein</fullName>
    </recommendedName>
</protein>
<dbReference type="InterPro" id="IPR013087">
    <property type="entry name" value="Znf_C2H2_type"/>
</dbReference>
<feature type="domain" description="C2H2-type" evidence="6">
    <location>
        <begin position="19"/>
        <end position="46"/>
    </location>
</feature>
<organism evidence="7 8">
    <name type="scientific">Varroa destructor</name>
    <name type="common">Honeybee mite</name>
    <dbReference type="NCBI Taxonomy" id="109461"/>
    <lineage>
        <taxon>Eukaryota</taxon>
        <taxon>Metazoa</taxon>
        <taxon>Ecdysozoa</taxon>
        <taxon>Arthropoda</taxon>
        <taxon>Chelicerata</taxon>
        <taxon>Arachnida</taxon>
        <taxon>Acari</taxon>
        <taxon>Parasitiformes</taxon>
        <taxon>Mesostigmata</taxon>
        <taxon>Gamasina</taxon>
        <taxon>Dermanyssoidea</taxon>
        <taxon>Varroidae</taxon>
        <taxon>Varroa</taxon>
    </lineage>
</organism>
<evidence type="ECO:0000256" key="1">
    <source>
        <dbReference type="ARBA" id="ARBA00022723"/>
    </source>
</evidence>
<dbReference type="GO" id="GO:0008270">
    <property type="term" value="F:zinc ion binding"/>
    <property type="evidence" value="ECO:0007669"/>
    <property type="project" value="UniProtKB-KW"/>
</dbReference>
<evidence type="ECO:0000313" key="8">
    <source>
        <dbReference type="Proteomes" id="UP000594260"/>
    </source>
</evidence>
<proteinExistence type="predicted"/>
<keyword evidence="4" id="KW-0862">Zinc</keyword>
<keyword evidence="3 5" id="KW-0863">Zinc-finger</keyword>
<dbReference type="KEGG" id="vde:111248927"/>
<dbReference type="Gene3D" id="3.30.160.60">
    <property type="entry name" value="Classic Zinc Finger"/>
    <property type="match status" value="2"/>
</dbReference>
<dbReference type="PANTHER" id="PTHR24379">
    <property type="entry name" value="KRAB AND ZINC FINGER DOMAIN-CONTAINING"/>
    <property type="match status" value="1"/>
</dbReference>
<dbReference type="GeneID" id="111248927"/>
<feature type="domain" description="C2H2-type" evidence="6">
    <location>
        <begin position="165"/>
        <end position="193"/>
    </location>
</feature>
<dbReference type="Proteomes" id="UP000594260">
    <property type="component" value="Unplaced"/>
</dbReference>
<evidence type="ECO:0000313" key="7">
    <source>
        <dbReference type="EnsemblMetazoa" id="XP_022657796"/>
    </source>
</evidence>
<evidence type="ECO:0000256" key="3">
    <source>
        <dbReference type="ARBA" id="ARBA00022771"/>
    </source>
</evidence>
<dbReference type="PROSITE" id="PS50157">
    <property type="entry name" value="ZINC_FINGER_C2H2_2"/>
    <property type="match status" value="3"/>
</dbReference>
<dbReference type="AlphaFoldDB" id="A0A7M7JWA4"/>
<evidence type="ECO:0000256" key="5">
    <source>
        <dbReference type="PROSITE-ProRule" id="PRU00042"/>
    </source>
</evidence>
<dbReference type="PANTHER" id="PTHR24379:SF121">
    <property type="entry name" value="C2H2-TYPE DOMAIN-CONTAINING PROTEIN"/>
    <property type="match status" value="1"/>
</dbReference>
<keyword evidence="1" id="KW-0479">Metal-binding</keyword>
<dbReference type="OrthoDB" id="7973081at2759"/>
<dbReference type="EnsemblMetazoa" id="XM_022802061">
    <property type="protein sequence ID" value="XP_022657796"/>
    <property type="gene ID" value="LOC111248927"/>
</dbReference>
<accession>A0A7M7JWA4</accession>
<dbReference type="SMART" id="SM00355">
    <property type="entry name" value="ZnF_C2H2"/>
    <property type="match status" value="8"/>
</dbReference>
<keyword evidence="2" id="KW-0677">Repeat</keyword>
<dbReference type="PROSITE" id="PS00028">
    <property type="entry name" value="ZINC_FINGER_C2H2_1"/>
    <property type="match status" value="2"/>
</dbReference>